<comment type="similarity">
    <text evidence="4 15">Belongs to the peptidase M28 family.</text>
</comment>
<feature type="domain" description="Peptidase M28" evidence="18">
    <location>
        <begin position="177"/>
        <end position="355"/>
    </location>
</feature>
<dbReference type="Pfam" id="PF04389">
    <property type="entry name" value="Peptidase_M28"/>
    <property type="match status" value="1"/>
</dbReference>
<dbReference type="FunFam" id="3.40.630.10:FF:000057">
    <property type="entry name" value="Vacuolar membrane protease"/>
    <property type="match status" value="1"/>
</dbReference>
<name>A0A9N9UKI9_9HYPO</name>
<evidence type="ECO:0000256" key="17">
    <source>
        <dbReference type="SAM" id="Phobius"/>
    </source>
</evidence>
<evidence type="ECO:0000256" key="8">
    <source>
        <dbReference type="ARBA" id="ARBA00022723"/>
    </source>
</evidence>
<dbReference type="Gene3D" id="3.40.630.10">
    <property type="entry name" value="Zn peptidases"/>
    <property type="match status" value="1"/>
</dbReference>
<evidence type="ECO:0000256" key="10">
    <source>
        <dbReference type="ARBA" id="ARBA00022833"/>
    </source>
</evidence>
<feature type="transmembrane region" description="Helical" evidence="17">
    <location>
        <begin position="731"/>
        <end position="750"/>
    </location>
</feature>
<evidence type="ECO:0000256" key="4">
    <source>
        <dbReference type="ARBA" id="ARBA00010918"/>
    </source>
</evidence>
<evidence type="ECO:0000256" key="6">
    <source>
        <dbReference type="ARBA" id="ARBA00022670"/>
    </source>
</evidence>
<organism evidence="21 22">
    <name type="scientific">Clonostachys byssicola</name>
    <dbReference type="NCBI Taxonomy" id="160290"/>
    <lineage>
        <taxon>Eukaryota</taxon>
        <taxon>Fungi</taxon>
        <taxon>Dikarya</taxon>
        <taxon>Ascomycota</taxon>
        <taxon>Pezizomycotina</taxon>
        <taxon>Sordariomycetes</taxon>
        <taxon>Hypocreomycetidae</taxon>
        <taxon>Hypocreales</taxon>
        <taxon>Bionectriaceae</taxon>
        <taxon>Clonostachys</taxon>
    </lineage>
</organism>
<dbReference type="GO" id="GO:0005774">
    <property type="term" value="C:vacuolar membrane"/>
    <property type="evidence" value="ECO:0007669"/>
    <property type="project" value="UniProtKB-SubCell"/>
</dbReference>
<evidence type="ECO:0000256" key="2">
    <source>
        <dbReference type="ARBA" id="ARBA00003273"/>
    </source>
</evidence>
<evidence type="ECO:0000256" key="16">
    <source>
        <dbReference type="SAM" id="MobiDB-lite"/>
    </source>
</evidence>
<proteinExistence type="inferred from homology"/>
<evidence type="ECO:0000256" key="14">
    <source>
        <dbReference type="ARBA" id="ARBA00023180"/>
    </source>
</evidence>
<reference evidence="22" key="1">
    <citation type="submission" date="2019-06" db="EMBL/GenBank/DDBJ databases">
        <authorList>
            <person name="Broberg M."/>
        </authorList>
    </citation>
    <scope>NUCLEOTIDE SEQUENCE [LARGE SCALE GENOMIC DNA]</scope>
</reference>
<dbReference type="GO" id="GO:0008235">
    <property type="term" value="F:metalloexopeptidase activity"/>
    <property type="evidence" value="ECO:0007669"/>
    <property type="project" value="InterPro"/>
</dbReference>
<feature type="transmembrane region" description="Helical" evidence="17">
    <location>
        <begin position="463"/>
        <end position="482"/>
    </location>
</feature>
<dbReference type="Pfam" id="PF22250">
    <property type="entry name" value="PFF1_C"/>
    <property type="match status" value="1"/>
</dbReference>
<keyword evidence="8 15" id="KW-0479">Metal-binding</keyword>
<dbReference type="InterPro" id="IPR007484">
    <property type="entry name" value="Peptidase_M28"/>
</dbReference>
<feature type="region of interest" description="Disordered" evidence="16">
    <location>
        <begin position="594"/>
        <end position="684"/>
    </location>
</feature>
<comment type="caution">
    <text evidence="21">The sequence shown here is derived from an EMBL/GenBank/DDBJ whole genome shotgun (WGS) entry which is preliminary data.</text>
</comment>
<dbReference type="InterPro" id="IPR045175">
    <property type="entry name" value="M28_fam"/>
</dbReference>
<dbReference type="SUPFAM" id="SSF53187">
    <property type="entry name" value="Zn-dependent exopeptidases"/>
    <property type="match status" value="1"/>
</dbReference>
<feature type="domain" description="Vacuolar membrane protease C-terminal" evidence="19">
    <location>
        <begin position="788"/>
        <end position="1020"/>
    </location>
</feature>
<dbReference type="Pfam" id="PF22251">
    <property type="entry name" value="PFF1_TM"/>
    <property type="match status" value="1"/>
</dbReference>
<dbReference type="CDD" id="cd03875">
    <property type="entry name" value="M28_Fxna_like"/>
    <property type="match status" value="1"/>
</dbReference>
<accession>A0A9N9UKI9</accession>
<reference evidence="21 22" key="2">
    <citation type="submission" date="2021-10" db="EMBL/GenBank/DDBJ databases">
        <authorList>
            <person name="Piombo E."/>
        </authorList>
    </citation>
    <scope>NUCLEOTIDE SEQUENCE [LARGE SCALE GENOMIC DNA]</scope>
</reference>
<keyword evidence="6 15" id="KW-0645">Protease</keyword>
<dbReference type="PANTHER" id="PTHR12147:SF58">
    <property type="entry name" value="VACUOLAR MEMBRANE PROTEASE"/>
    <property type="match status" value="1"/>
</dbReference>
<feature type="compositionally biased region" description="Polar residues" evidence="16">
    <location>
        <begin position="648"/>
        <end position="669"/>
    </location>
</feature>
<dbReference type="PANTHER" id="PTHR12147">
    <property type="entry name" value="METALLOPEPTIDASE M28 FAMILY MEMBER"/>
    <property type="match status" value="1"/>
</dbReference>
<evidence type="ECO:0000256" key="5">
    <source>
        <dbReference type="ARBA" id="ARBA00022554"/>
    </source>
</evidence>
<evidence type="ECO:0000256" key="13">
    <source>
        <dbReference type="ARBA" id="ARBA00023136"/>
    </source>
</evidence>
<dbReference type="OrthoDB" id="76293at2759"/>
<gene>
    <name evidence="21" type="ORF">CBYS24578_00004468</name>
</gene>
<evidence type="ECO:0000256" key="12">
    <source>
        <dbReference type="ARBA" id="ARBA00023049"/>
    </source>
</evidence>
<evidence type="ECO:0000259" key="20">
    <source>
        <dbReference type="Pfam" id="PF22251"/>
    </source>
</evidence>
<dbReference type="EMBL" id="CABFNO020001523">
    <property type="protein sequence ID" value="CAG9993881.1"/>
    <property type="molecule type" value="Genomic_DNA"/>
</dbReference>
<keyword evidence="9 15" id="KW-0378">Hydrolase</keyword>
<dbReference type="GO" id="GO:0006508">
    <property type="term" value="P:proteolysis"/>
    <property type="evidence" value="ECO:0007669"/>
    <property type="project" value="UniProtKB-KW"/>
</dbReference>
<evidence type="ECO:0000256" key="11">
    <source>
        <dbReference type="ARBA" id="ARBA00022989"/>
    </source>
</evidence>
<comment type="function">
    <text evidence="2">May be involved in vacuolar sorting and osmoregulation.</text>
</comment>
<keyword evidence="11 17" id="KW-1133">Transmembrane helix</keyword>
<evidence type="ECO:0000259" key="18">
    <source>
        <dbReference type="Pfam" id="PF04389"/>
    </source>
</evidence>
<comment type="subcellular location">
    <subcellularLocation>
        <location evidence="3">Vacuole membrane</location>
        <topology evidence="3">Multi-pass membrane protein</topology>
    </subcellularLocation>
</comment>
<evidence type="ECO:0000256" key="1">
    <source>
        <dbReference type="ARBA" id="ARBA00001947"/>
    </source>
</evidence>
<dbReference type="Proteomes" id="UP000754883">
    <property type="component" value="Unassembled WGS sequence"/>
</dbReference>
<feature type="domain" description="Vacuolar membrane protease transmembrane" evidence="20">
    <location>
        <begin position="461"/>
        <end position="760"/>
    </location>
</feature>
<keyword evidence="7 17" id="KW-0812">Transmembrane</keyword>
<dbReference type="InterPro" id="IPR053976">
    <property type="entry name" value="PFF1_TM"/>
</dbReference>
<sequence>MKCQNPFSFKPLQVTFWTTVTYLALFIPLIYVHEHVPAAPSDGTFYRGPDGINLTEAWQQLQKITEHFHPFNSHQNDDVRQYLIDQSKLILKRNKIAFSVDKCDGTPATPENQLDDAPAPQSELVTLFDDKTANVTKVLGKEGASYFEGTNFYIYIRGAEDSDGDWWNSESSHKRTHRKGGVLVNCHFDSVSTGKGATDDGIGCVSMLQLLSYFTIKGHQPRNGIVLLFNNVEEDGLLGAEAFGQSPLSQFAHTFVNLEGAGAGGRAILFRATDLEISQAYGKSPHPFGSVIAGDAFKRGAIKSRTDYGIFNDVYGMRGLDIAFYAPRSRYHTNEDDTRHTSVDSVWHMLSAALASTETLSQTTSTKFHGDRPDGDQDKVQSGWPTDGVWFDFVGRAWATFALRGLFAWSLTLLVAAPFVLLVLTYLLCRKDKYYFFAGDIKIHSELNEDPVRIGGWKGLLRFPITFIIATGITFAFALLVAKVNPLIVYSSPYSIWAMSLSIFYFVFWLLLRGSSFVRPTALQRGFTLVWLFAIGWGVQVLAAVAEDRLKLGGFYFTVFLQTAIFVALFISLAELFVLPSKREFANQIHDTHIARDHAPPNHGEEDNRAASVSAEHQHDDEAGEQENEDETADATETTPLRAGEQGYGSNNQTTFASTYRQSVSLPSSEPSPKPRPQPYGHEQSWSGHLPNWTWFIQFIVLAPIPVLMIGNVGLLAMSALGNTGTDGGSLLVPILAISAVSTVLLLPITPFIHRVTHHVPLFLLLVFIATLIYNLATFPFSVNNRFKFYFHQVVDLNDNTNTVSLSGLNPFIHNVVSSLPSTANQKLNCNPGGRGKNSHVCRYDASSLPLNLVSGVKVEELLKVTVPETYDGSSVDVVVDAVDTRLCYLESSIPISGFTLEGAGPLQERFGGKIQDSGVKKIDLWRRDRSRPWKLNLKLKAKELSEETSEHEDPTTNDRDELKLRAETDALADDSLIVTIRCAYSDANEPTTIPALTELHRYMPPWATVTKFLPGLVEIQKNFTIQSAGGQD</sequence>
<keyword evidence="13 17" id="KW-0472">Membrane</keyword>
<evidence type="ECO:0000256" key="3">
    <source>
        <dbReference type="ARBA" id="ARBA00004128"/>
    </source>
</evidence>
<comment type="cofactor">
    <cofactor evidence="1">
        <name>Zn(2+)</name>
        <dbReference type="ChEBI" id="CHEBI:29105"/>
    </cofactor>
</comment>
<feature type="transmembrane region" description="Helical" evidence="17">
    <location>
        <begin position="524"/>
        <end position="543"/>
    </location>
</feature>
<keyword evidence="14" id="KW-0325">Glycoprotein</keyword>
<feature type="transmembrane region" description="Helical" evidence="17">
    <location>
        <begin position="406"/>
        <end position="429"/>
    </location>
</feature>
<feature type="transmembrane region" description="Helical" evidence="17">
    <location>
        <begin position="555"/>
        <end position="579"/>
    </location>
</feature>
<feature type="transmembrane region" description="Helical" evidence="17">
    <location>
        <begin position="762"/>
        <end position="783"/>
    </location>
</feature>
<dbReference type="EC" id="3.4.-.-" evidence="15"/>
<dbReference type="AlphaFoldDB" id="A0A9N9UKI9"/>
<dbReference type="InterPro" id="IPR053975">
    <property type="entry name" value="PFF1_C"/>
</dbReference>
<evidence type="ECO:0000256" key="15">
    <source>
        <dbReference type="RuleBase" id="RU361240"/>
    </source>
</evidence>
<dbReference type="InterPro" id="IPR048024">
    <property type="entry name" value="Fxna-like_M28_dom"/>
</dbReference>
<keyword evidence="22" id="KW-1185">Reference proteome</keyword>
<evidence type="ECO:0000256" key="9">
    <source>
        <dbReference type="ARBA" id="ARBA00022801"/>
    </source>
</evidence>
<keyword evidence="10 15" id="KW-0862">Zinc</keyword>
<feature type="transmembrane region" description="Helical" evidence="17">
    <location>
        <begin position="695"/>
        <end position="719"/>
    </location>
</feature>
<evidence type="ECO:0000259" key="19">
    <source>
        <dbReference type="Pfam" id="PF22250"/>
    </source>
</evidence>
<keyword evidence="12" id="KW-0482">Metalloprotease</keyword>
<feature type="compositionally biased region" description="Acidic residues" evidence="16">
    <location>
        <begin position="622"/>
        <end position="634"/>
    </location>
</feature>
<protein>
    <recommendedName>
        <fullName evidence="15">Peptide hydrolase</fullName>
        <ecNumber evidence="15">3.4.-.-</ecNumber>
    </recommendedName>
</protein>
<dbReference type="GO" id="GO:0046872">
    <property type="term" value="F:metal ion binding"/>
    <property type="evidence" value="ECO:0007669"/>
    <property type="project" value="UniProtKB-KW"/>
</dbReference>
<evidence type="ECO:0000313" key="22">
    <source>
        <dbReference type="Proteomes" id="UP000754883"/>
    </source>
</evidence>
<feature type="transmembrane region" description="Helical" evidence="17">
    <location>
        <begin position="494"/>
        <end position="512"/>
    </location>
</feature>
<feature type="compositionally biased region" description="Basic and acidic residues" evidence="16">
    <location>
        <begin position="594"/>
        <end position="609"/>
    </location>
</feature>
<keyword evidence="5" id="KW-0926">Vacuole</keyword>
<evidence type="ECO:0000256" key="7">
    <source>
        <dbReference type="ARBA" id="ARBA00022692"/>
    </source>
</evidence>
<evidence type="ECO:0000313" key="21">
    <source>
        <dbReference type="EMBL" id="CAG9993881.1"/>
    </source>
</evidence>